<organism evidence="1 2">
    <name type="scientific">Rhodoferax lithotrophicus</name>
    <dbReference type="NCBI Taxonomy" id="2798804"/>
    <lineage>
        <taxon>Bacteria</taxon>
        <taxon>Pseudomonadati</taxon>
        <taxon>Pseudomonadota</taxon>
        <taxon>Betaproteobacteria</taxon>
        <taxon>Burkholderiales</taxon>
        <taxon>Comamonadaceae</taxon>
        <taxon>Rhodoferax</taxon>
    </lineage>
</organism>
<evidence type="ECO:0000313" key="1">
    <source>
        <dbReference type="EMBL" id="BCO28881.1"/>
    </source>
</evidence>
<sequence length="59" mass="6912">MNSPELINFKSFDKRQKTRSFAGWLVMFKLIDAAGHEMPCISMPDIFFKPRADVLFEMQ</sequence>
<dbReference type="Proteomes" id="UP000824366">
    <property type="component" value="Chromosome"/>
</dbReference>
<evidence type="ECO:0000313" key="2">
    <source>
        <dbReference type="Proteomes" id="UP000824366"/>
    </source>
</evidence>
<keyword evidence="2" id="KW-1185">Reference proteome</keyword>
<proteinExistence type="predicted"/>
<gene>
    <name evidence="1" type="ORF">MIZ03_3791</name>
</gene>
<name>A0ABN6DDI5_9BURK</name>
<protein>
    <submittedName>
        <fullName evidence="1">Uncharacterized protein</fullName>
    </submittedName>
</protein>
<reference evidence="1 2" key="1">
    <citation type="journal article" date="2021" name="Microbiol. Spectr.">
        <title>A Single Bacterium Capable of Oxidation and Reduction of Iron at Circumneutral pH.</title>
        <authorList>
            <person name="Kato S."/>
            <person name="Ohkuma M."/>
        </authorList>
    </citation>
    <scope>NUCLEOTIDE SEQUENCE [LARGE SCALE GENOMIC DNA]</scope>
    <source>
        <strain evidence="1 2">MIZ03</strain>
    </source>
</reference>
<dbReference type="RefSeq" id="WP_223904788.1">
    <property type="nucleotide sequence ID" value="NZ_AP024238.1"/>
</dbReference>
<dbReference type="EMBL" id="AP024238">
    <property type="protein sequence ID" value="BCO28881.1"/>
    <property type="molecule type" value="Genomic_DNA"/>
</dbReference>
<accession>A0ABN6DDI5</accession>